<reference evidence="3" key="2">
    <citation type="submission" date="2015-05" db="EMBL/GenBank/DDBJ databases">
        <title>Complete genome sequence of Corynebacterium mustelae DSM 45274, isolated from various tissues of a male ferret with lethal sepsis.</title>
        <authorList>
            <person name="Ruckert C."/>
            <person name="Albersmeier A."/>
            <person name="Winkler A."/>
            <person name="Tauch A."/>
        </authorList>
    </citation>
    <scope>NUCLEOTIDE SEQUENCE [LARGE SCALE GENOMIC DNA]</scope>
    <source>
        <strain evidence="3">DSM 45274</strain>
    </source>
</reference>
<dbReference type="GO" id="GO:0004540">
    <property type="term" value="F:RNA nuclease activity"/>
    <property type="evidence" value="ECO:0007669"/>
    <property type="project" value="InterPro"/>
</dbReference>
<dbReference type="SUPFAM" id="SSF50249">
    <property type="entry name" value="Nucleic acid-binding proteins"/>
    <property type="match status" value="1"/>
</dbReference>
<sequence>MKLYAADVDFRPIVEEFSLNGDFTDEQRAEAAAAVDHFPDDRIDATDIPFVTIDPAGSMDLDQAVHIAARPTGGFIVSYAIADVAAFVRPGSAVYAESLRRGQTLYLPDAPIRLHPPELSEDKASLLPGQTRPAALWHIELDAAGEVETSRVDRAMIRSVKRYDYEEAQQEYEAGTIHPAIQLLPQVGQLRAESNLRADAVTLNMPSQRVHRRPDGLAELRIEPRVPMMDYNSEISLLAGMCAGQIMADAGIGVLRSLALPENSAVTEFWKEVRSLGFSTHEQQLGTFLRTLDGSTPRGMAVMREAQKLLRGADYLNLSNSDPLPHAGVTGTATGVYSHVTAPLRRLADRFATEICLAITAGSNVPEWVTTDLAQVLETMTESSRLAAAVDRACLDYCEAHVLQPWIGEQFDAIIIQADPKNDAARIFIEEPPVFADCDNTTDEEGIRRPVTLTTADPATREVRFSAV</sequence>
<accession>A0A0G3GZH9</accession>
<dbReference type="KEGG" id="cmv:CMUST_11255"/>
<feature type="domain" description="RNB" evidence="1">
    <location>
        <begin position="42"/>
        <end position="362"/>
    </location>
</feature>
<name>A0A0G3GZH9_9CORY</name>
<gene>
    <name evidence="2" type="ORF">CMUST_11255</name>
</gene>
<dbReference type="RefSeq" id="WP_047262575.1">
    <property type="nucleotide sequence ID" value="NZ_CP011542.1"/>
</dbReference>
<dbReference type="InterPro" id="IPR012340">
    <property type="entry name" value="NA-bd_OB-fold"/>
</dbReference>
<dbReference type="AlphaFoldDB" id="A0A0G3GZH9"/>
<dbReference type="PANTHER" id="PTHR23355:SF37">
    <property type="entry name" value="EXORIBONUCLEASE 2"/>
    <property type="match status" value="1"/>
</dbReference>
<dbReference type="Proteomes" id="UP000035199">
    <property type="component" value="Chromosome"/>
</dbReference>
<evidence type="ECO:0000313" key="3">
    <source>
        <dbReference type="Proteomes" id="UP000035199"/>
    </source>
</evidence>
<dbReference type="EMBL" id="CP011542">
    <property type="protein sequence ID" value="AKK06566.1"/>
    <property type="molecule type" value="Genomic_DNA"/>
</dbReference>
<dbReference type="GO" id="GO:0005829">
    <property type="term" value="C:cytosol"/>
    <property type="evidence" value="ECO:0007669"/>
    <property type="project" value="TreeGrafter"/>
</dbReference>
<dbReference type="GO" id="GO:0003723">
    <property type="term" value="F:RNA binding"/>
    <property type="evidence" value="ECO:0007669"/>
    <property type="project" value="InterPro"/>
</dbReference>
<dbReference type="Pfam" id="PF18614">
    <property type="entry name" value="RNase_II_C_S1"/>
    <property type="match status" value="1"/>
</dbReference>
<evidence type="ECO:0000259" key="1">
    <source>
        <dbReference type="SMART" id="SM00955"/>
    </source>
</evidence>
<dbReference type="InterPro" id="IPR001900">
    <property type="entry name" value="RNase_II/R"/>
</dbReference>
<dbReference type="OrthoDB" id="5800376at2"/>
<dbReference type="PATRIC" id="fig|571915.4.peg.2408"/>
<proteinExistence type="predicted"/>
<protein>
    <submittedName>
        <fullName evidence="2">Exoribonuclease R</fullName>
    </submittedName>
</protein>
<dbReference type="SMART" id="SM00955">
    <property type="entry name" value="RNB"/>
    <property type="match status" value="1"/>
</dbReference>
<dbReference type="Pfam" id="PF00773">
    <property type="entry name" value="RNB"/>
    <property type="match status" value="1"/>
</dbReference>
<reference evidence="2 3" key="1">
    <citation type="journal article" date="2015" name="Genome Announc.">
        <title>Complete Genome Sequence of the Type Strain Corynebacterium mustelae DSM 45274, Isolated from Various Tissues of a Male Ferret with Lethal Sepsis.</title>
        <authorList>
            <person name="Ruckert C."/>
            <person name="Eimer J."/>
            <person name="Winkler A."/>
            <person name="Tauch A."/>
        </authorList>
    </citation>
    <scope>NUCLEOTIDE SEQUENCE [LARGE SCALE GENOMIC DNA]</scope>
    <source>
        <strain evidence="2 3">DSM 45274</strain>
    </source>
</reference>
<organism evidence="2 3">
    <name type="scientific">Corynebacterium mustelae</name>
    <dbReference type="NCBI Taxonomy" id="571915"/>
    <lineage>
        <taxon>Bacteria</taxon>
        <taxon>Bacillati</taxon>
        <taxon>Actinomycetota</taxon>
        <taxon>Actinomycetes</taxon>
        <taxon>Mycobacteriales</taxon>
        <taxon>Corynebacteriaceae</taxon>
        <taxon>Corynebacterium</taxon>
    </lineage>
</organism>
<dbReference type="InterPro" id="IPR050180">
    <property type="entry name" value="RNR_Ribonuclease"/>
</dbReference>
<dbReference type="InterPro" id="IPR040596">
    <property type="entry name" value="RNase_II_C_S1"/>
</dbReference>
<dbReference type="STRING" id="571915.CMUST_11255"/>
<dbReference type="GO" id="GO:0006402">
    <property type="term" value="P:mRNA catabolic process"/>
    <property type="evidence" value="ECO:0007669"/>
    <property type="project" value="TreeGrafter"/>
</dbReference>
<evidence type="ECO:0000313" key="2">
    <source>
        <dbReference type="EMBL" id="AKK06566.1"/>
    </source>
</evidence>
<dbReference type="PANTHER" id="PTHR23355">
    <property type="entry name" value="RIBONUCLEASE"/>
    <property type="match status" value="1"/>
</dbReference>
<keyword evidence="3" id="KW-1185">Reference proteome</keyword>